<accession>A0A7Z6ZUX9</accession>
<dbReference type="GO" id="GO:0071555">
    <property type="term" value="P:cell wall organization"/>
    <property type="evidence" value="ECO:0007669"/>
    <property type="project" value="UniProtKB-KW"/>
</dbReference>
<evidence type="ECO:0000256" key="4">
    <source>
        <dbReference type="ARBA" id="ARBA00022618"/>
    </source>
</evidence>
<keyword evidence="3 16" id="KW-0997">Cell inner membrane</keyword>
<dbReference type="RefSeq" id="WP_169930510.1">
    <property type="nucleotide sequence ID" value="NZ_PIPR01000001.1"/>
</dbReference>
<keyword evidence="13 16" id="KW-0717">Septation</keyword>
<dbReference type="Gene3D" id="3.90.1310.10">
    <property type="entry name" value="Penicillin-binding protein 2a (Domain 2)"/>
    <property type="match status" value="1"/>
</dbReference>
<evidence type="ECO:0000256" key="8">
    <source>
        <dbReference type="ARBA" id="ARBA00022801"/>
    </source>
</evidence>
<dbReference type="Gene3D" id="3.40.710.10">
    <property type="entry name" value="DD-peptidase/beta-lactamase superfamily"/>
    <property type="match status" value="1"/>
</dbReference>
<comment type="function">
    <text evidence="16">Catalyzes cross-linking of the peptidoglycan cell wall at the division septum.</text>
</comment>
<evidence type="ECO:0000256" key="9">
    <source>
        <dbReference type="ARBA" id="ARBA00022960"/>
    </source>
</evidence>
<dbReference type="EMBL" id="PIPR01000001">
    <property type="protein sequence ID" value="RUO41778.1"/>
    <property type="molecule type" value="Genomic_DNA"/>
</dbReference>
<evidence type="ECO:0000256" key="11">
    <source>
        <dbReference type="ARBA" id="ARBA00022989"/>
    </source>
</evidence>
<name>A0A7Z6ZUX9_9GAMM</name>
<keyword evidence="9 16" id="KW-0133">Cell shape</keyword>
<keyword evidence="8 16" id="KW-0378">Hydrolase</keyword>
<dbReference type="GO" id="GO:0043093">
    <property type="term" value="P:FtsZ-dependent cytokinesis"/>
    <property type="evidence" value="ECO:0007669"/>
    <property type="project" value="UniProtKB-UniRule"/>
</dbReference>
<evidence type="ECO:0000256" key="16">
    <source>
        <dbReference type="HAMAP-Rule" id="MF_02080"/>
    </source>
</evidence>
<comment type="subcellular location">
    <subcellularLocation>
        <location evidence="1">Membrane</location>
    </subcellularLocation>
</comment>
<evidence type="ECO:0000256" key="15">
    <source>
        <dbReference type="ARBA" id="ARBA00023316"/>
    </source>
</evidence>
<comment type="catalytic activity">
    <reaction evidence="16">
        <text>Preferential cleavage: (Ac)2-L-Lys-D-Ala-|-D-Ala. Also transpeptidation of peptidyl-alanyl moieties that are N-acyl substituents of D-alanine.</text>
        <dbReference type="EC" id="3.4.16.4"/>
    </reaction>
</comment>
<comment type="caution">
    <text evidence="19">The sequence shown here is derived from an EMBL/GenBank/DDBJ whole genome shotgun (WGS) entry which is preliminary data.</text>
</comment>
<dbReference type="InterPro" id="IPR001460">
    <property type="entry name" value="PCN-bd_Tpept"/>
</dbReference>
<dbReference type="Pfam" id="PF00905">
    <property type="entry name" value="Transpeptidase"/>
    <property type="match status" value="1"/>
</dbReference>
<dbReference type="GO" id="GO:0005886">
    <property type="term" value="C:plasma membrane"/>
    <property type="evidence" value="ECO:0007669"/>
    <property type="project" value="UniProtKB-UniRule"/>
</dbReference>
<dbReference type="Pfam" id="PF03717">
    <property type="entry name" value="PBP_dimer"/>
    <property type="match status" value="1"/>
</dbReference>
<keyword evidence="15 16" id="KW-0961">Cell wall biogenesis/degradation</keyword>
<sequence length="591" mass="64456">MAIKSPRPSLNKRLKKIQPHLAHGRFYFALGMLFLVFTSLVARAAYIQVIEPERLIFEGDRRSLRADTTMVQRGTIVDRNGRELAVSVPVQTVWADPKQVHDGDGLADRERWLALAEVFRVDVNDLISKVEDPTRRFVYLERKVTPGVADFVKQLRIPGVHLKTESRRFYPVGEIAAHVVGFTDIDGRGIEGLEAIYDQVLTGIPGERVYRKDAQGRVVEEIRVTAAQEPQQLTLSIDQRLQSLAYSELKKAVRYHQATSGSAVIVDVKTGEVLAMVNSPSFNPNNRNDMQPHKLRNRAITDSYEPGSTMKPLAVLAGLEAGVIRKDDIIDTHPGWMRLGGRRVSDPRNRGELTVSEVLENSSNMGSARIALEAGIDNMMATYAALGLGNDTGVAMLGESFGILQNRRRWSDFEVATLSFGYGLSVTTLQLAQAYAIIGNGGVKRPLSIQRREGIPEGEQVISRENADAVLSMLENVVMKGSAKEARVRGYRVAGKTGTSRKAVAGGYGDEYVTLFAGIAPVSDPRIAVVVTVNEPSGDEYYGGDVSAPVFAEIVGDALRIMNIAPDNLEDTQPRVAGFAGSVATGGGADD</sequence>
<comment type="similarity">
    <text evidence="16">Belongs to the transpeptidase family. FtsI subfamily.</text>
</comment>
<gene>
    <name evidence="16" type="primary">ftsI</name>
    <name evidence="19" type="ORF">CWE22_06385</name>
</gene>
<dbReference type="GO" id="GO:0008658">
    <property type="term" value="F:penicillin binding"/>
    <property type="evidence" value="ECO:0007669"/>
    <property type="project" value="InterPro"/>
</dbReference>
<keyword evidence="14 16" id="KW-0131">Cell cycle</keyword>
<protein>
    <recommendedName>
        <fullName evidence="16">Peptidoglycan D,D-transpeptidase FtsI</fullName>
        <ecNumber evidence="16">3.4.16.4</ecNumber>
    </recommendedName>
    <alternativeName>
        <fullName evidence="16">Penicillin-binding protein 3</fullName>
        <shortName evidence="16">PBP-3</shortName>
    </alternativeName>
</protein>
<dbReference type="InterPro" id="IPR050515">
    <property type="entry name" value="Beta-lactam/transpept"/>
</dbReference>
<dbReference type="AlphaFoldDB" id="A0A7Z6ZUX9"/>
<dbReference type="HAMAP" id="MF_02080">
    <property type="entry name" value="FtsI_transpept"/>
    <property type="match status" value="1"/>
</dbReference>
<dbReference type="GO" id="GO:0008955">
    <property type="term" value="F:peptidoglycan glycosyltransferase activity"/>
    <property type="evidence" value="ECO:0007669"/>
    <property type="project" value="InterPro"/>
</dbReference>
<dbReference type="InterPro" id="IPR036138">
    <property type="entry name" value="PBP_dimer_sf"/>
</dbReference>
<organism evidence="19 20">
    <name type="scientific">Pseudidiomarina aestuarii</name>
    <dbReference type="NCBI Taxonomy" id="624146"/>
    <lineage>
        <taxon>Bacteria</taxon>
        <taxon>Pseudomonadati</taxon>
        <taxon>Pseudomonadota</taxon>
        <taxon>Gammaproteobacteria</taxon>
        <taxon>Alteromonadales</taxon>
        <taxon>Idiomarinaceae</taxon>
        <taxon>Pseudidiomarina</taxon>
    </lineage>
</organism>
<evidence type="ECO:0000259" key="18">
    <source>
        <dbReference type="Pfam" id="PF03717"/>
    </source>
</evidence>
<dbReference type="EC" id="3.4.16.4" evidence="16"/>
<keyword evidence="4 16" id="KW-0132">Cell division</keyword>
<dbReference type="UniPathway" id="UPA00219"/>
<keyword evidence="10 16" id="KW-0573">Peptidoglycan synthesis</keyword>
<evidence type="ECO:0000256" key="7">
    <source>
        <dbReference type="ARBA" id="ARBA00022692"/>
    </source>
</evidence>
<dbReference type="Proteomes" id="UP000287766">
    <property type="component" value="Unassembled WGS sequence"/>
</dbReference>
<dbReference type="InterPro" id="IPR005311">
    <property type="entry name" value="PBP_dimer"/>
</dbReference>
<dbReference type="SUPFAM" id="SSF56519">
    <property type="entry name" value="Penicillin binding protein dimerisation domain"/>
    <property type="match status" value="1"/>
</dbReference>
<keyword evidence="11 16" id="KW-1133">Transmembrane helix</keyword>
<dbReference type="GO" id="GO:0006508">
    <property type="term" value="P:proteolysis"/>
    <property type="evidence" value="ECO:0007669"/>
    <property type="project" value="UniProtKB-KW"/>
</dbReference>
<keyword evidence="12 16" id="KW-0472">Membrane</keyword>
<proteinExistence type="inferred from homology"/>
<keyword evidence="7 16" id="KW-0812">Transmembrane</keyword>
<keyword evidence="2 16" id="KW-1003">Cell membrane</keyword>
<keyword evidence="20" id="KW-1185">Reference proteome</keyword>
<feature type="active site" description="Acyl-ester intermediate" evidence="16">
    <location>
        <position position="308"/>
    </location>
</feature>
<feature type="domain" description="Penicillin-binding protein transpeptidase" evidence="17">
    <location>
        <begin position="261"/>
        <end position="555"/>
    </location>
</feature>
<dbReference type="GO" id="GO:0009002">
    <property type="term" value="F:serine-type D-Ala-D-Ala carboxypeptidase activity"/>
    <property type="evidence" value="ECO:0007669"/>
    <property type="project" value="UniProtKB-UniRule"/>
</dbReference>
<comment type="pathway">
    <text evidence="16">Cell wall biogenesis; peptidoglycan biosynthesis.</text>
</comment>
<evidence type="ECO:0000256" key="10">
    <source>
        <dbReference type="ARBA" id="ARBA00022984"/>
    </source>
</evidence>
<evidence type="ECO:0000313" key="20">
    <source>
        <dbReference type="Proteomes" id="UP000287766"/>
    </source>
</evidence>
<evidence type="ECO:0000256" key="12">
    <source>
        <dbReference type="ARBA" id="ARBA00023136"/>
    </source>
</evidence>
<dbReference type="GO" id="GO:0008360">
    <property type="term" value="P:regulation of cell shape"/>
    <property type="evidence" value="ECO:0007669"/>
    <property type="project" value="UniProtKB-KW"/>
</dbReference>
<keyword evidence="5 16" id="KW-0121">Carboxypeptidase</keyword>
<feature type="domain" description="Penicillin-binding protein dimerisation" evidence="18">
    <location>
        <begin position="71"/>
        <end position="222"/>
    </location>
</feature>
<keyword evidence="19" id="KW-0808">Transferase</keyword>
<evidence type="ECO:0000259" key="17">
    <source>
        <dbReference type="Pfam" id="PF00905"/>
    </source>
</evidence>
<dbReference type="SUPFAM" id="SSF56601">
    <property type="entry name" value="beta-lactamase/transpeptidase-like"/>
    <property type="match status" value="1"/>
</dbReference>
<dbReference type="PANTHER" id="PTHR30627:SF1">
    <property type="entry name" value="PEPTIDOGLYCAN D,D-TRANSPEPTIDASE FTSI"/>
    <property type="match status" value="1"/>
</dbReference>
<evidence type="ECO:0000256" key="3">
    <source>
        <dbReference type="ARBA" id="ARBA00022519"/>
    </source>
</evidence>
<dbReference type="PANTHER" id="PTHR30627">
    <property type="entry name" value="PEPTIDOGLYCAN D,D-TRANSPEPTIDASE"/>
    <property type="match status" value="1"/>
</dbReference>
<evidence type="ECO:0000256" key="5">
    <source>
        <dbReference type="ARBA" id="ARBA00022645"/>
    </source>
</evidence>
<evidence type="ECO:0000256" key="1">
    <source>
        <dbReference type="ARBA" id="ARBA00004370"/>
    </source>
</evidence>
<dbReference type="Gene3D" id="3.30.450.330">
    <property type="match status" value="1"/>
</dbReference>
<evidence type="ECO:0000256" key="13">
    <source>
        <dbReference type="ARBA" id="ARBA00023210"/>
    </source>
</evidence>
<evidence type="ECO:0000313" key="19">
    <source>
        <dbReference type="EMBL" id="RUO41778.1"/>
    </source>
</evidence>
<dbReference type="GO" id="GO:0009252">
    <property type="term" value="P:peptidoglycan biosynthetic process"/>
    <property type="evidence" value="ECO:0007669"/>
    <property type="project" value="UniProtKB-UniRule"/>
</dbReference>
<evidence type="ECO:0000256" key="6">
    <source>
        <dbReference type="ARBA" id="ARBA00022670"/>
    </source>
</evidence>
<dbReference type="GO" id="GO:0000917">
    <property type="term" value="P:division septum assembly"/>
    <property type="evidence" value="ECO:0007669"/>
    <property type="project" value="UniProtKB-KW"/>
</dbReference>
<dbReference type="InterPro" id="IPR037532">
    <property type="entry name" value="FtsI_transpept"/>
</dbReference>
<reference evidence="20" key="1">
    <citation type="journal article" date="2018" name="Front. Microbiol.">
        <title>Genome-Based Analysis Reveals the Taxonomy and Diversity of the Family Idiomarinaceae.</title>
        <authorList>
            <person name="Liu Y."/>
            <person name="Lai Q."/>
            <person name="Shao Z."/>
        </authorList>
    </citation>
    <scope>NUCLEOTIDE SEQUENCE [LARGE SCALE GENOMIC DNA]</scope>
    <source>
        <strain evidence="20">KYW314</strain>
    </source>
</reference>
<keyword evidence="6 16" id="KW-0645">Protease</keyword>
<evidence type="ECO:0000256" key="14">
    <source>
        <dbReference type="ARBA" id="ARBA00023306"/>
    </source>
</evidence>
<dbReference type="InterPro" id="IPR012338">
    <property type="entry name" value="Beta-lactam/transpept-like"/>
</dbReference>
<evidence type="ECO:0000256" key="2">
    <source>
        <dbReference type="ARBA" id="ARBA00022475"/>
    </source>
</evidence>